<keyword evidence="2" id="KW-0418">Kinase</keyword>
<feature type="domain" description="HD-CE" evidence="1">
    <location>
        <begin position="42"/>
        <end position="272"/>
    </location>
</feature>
<dbReference type="Proteomes" id="UP000182584">
    <property type="component" value="Unassembled WGS sequence"/>
</dbReference>
<accession>A0A1H9XAN8</accession>
<reference evidence="2 3" key="1">
    <citation type="submission" date="2016-10" db="EMBL/GenBank/DDBJ databases">
        <authorList>
            <person name="de Groot N.N."/>
        </authorList>
    </citation>
    <scope>NUCLEOTIDE SEQUENCE [LARGE SCALE GENOMIC DNA]</scope>
    <source>
        <strain evidence="2 3">AR40</strain>
    </source>
</reference>
<dbReference type="InterPro" id="IPR036890">
    <property type="entry name" value="HATPase_C_sf"/>
</dbReference>
<sequence>MGFQENIKAYCENNISYSHYLTRFDSAIIETRNRLKTIPFYFRHFSRHDETHSELIIQYLEMLIGEKCIGYLSVSDQVILVLAAYSHDVGMALEHDQIEELFKSPDYADKLRNSIPAGYKDLDKIVDEMLQFPKSVESFDKPDVLKLYSDVSIVIENFFRKGHADRSAQFISTHADIFGFLGIRGAKLLAKICASHDMSIERIMDFPFEENGFFGDYLHPRFLAGMLCLGDLLDLDTDRFDEAILRASSKMPILSLLHKRKHESIEHYLVKDGIIKIWADCSDDNVYHTLCEWTGWIKDACSFLVINWDEITPDERILPPRLKENKILIGGNDKWVGYADSKIHIDVDKAVKLFEGANLYKGKHTFIRELIQNAIDATLIQLCDDANGLINKKNLATEDILGLINDKRLLLDNYSITGRFYAVDEDSQENIDSEDEKTVIFEIEDHGTGISKSELDSIIGLKGKSSALIEKMAYMPVFFKPAGAFGIGLQSVFQVASKVIFITKTDDEKAKKITMMDPSSTGAVYVEDYKRRMHRGTKVMVYMDPGKFTQTDFGCSDYIYQTTAIHKMILTWLFQHAYNLGKEEAPGFEARRQTEDYFDTKISGFLGDEDNEREVLVRKSILSDMASNYSNDHAITINNGYFEYKYYDLEKNCIFTANFLSDLDEEIKDKTSDKAEKDNSGGISFGRCKDWHNYKYGHNIFYRNVLAQGDFLHDRWEENTKIGRLVDFKINLFSDDADKILNVGRNQISENYHDTMVKLVEHEIAIMFKKMIDYCIDNQSISNRILFLAFVQSNILEYKTDILYEKKKDIIDKMSVNNYYNIEGEEISIPLNKFFDSKLILLKKLSDEESKNLPECVWNEKIIENSERVCTYDISKIKNSDEHIIEHYLVGEYYVEYNSVKYLAYEVIPYRLKGNVKAALRSDFIRYREFLYVILNDIRCVLASKGYEILETPLSGGIIGSHRGNSNNAVEMMLDSNIKEKLSMMLRMHGYVPEANRFIIEIIASEKYKKNIDFIKKYHERMGHDIDESNIKNSYKSFLSGLLLLLEKIDYKEYLQNNLSAFTMDIVRGGWTHSEFDYFSRYHIRRFCKEAMIIEGK</sequence>
<protein>
    <submittedName>
        <fullName evidence="2">Histidine kinase-, DNA gyrase B-, and HSP90-like ATPase</fullName>
    </submittedName>
</protein>
<dbReference type="InterPro" id="IPR056471">
    <property type="entry name" value="HD-CE"/>
</dbReference>
<dbReference type="AlphaFoldDB" id="A0A1H9XAN8"/>
<gene>
    <name evidence="2" type="ORF">SAMN04487884_1528</name>
</gene>
<evidence type="ECO:0000313" key="3">
    <source>
        <dbReference type="Proteomes" id="UP000182584"/>
    </source>
</evidence>
<evidence type="ECO:0000259" key="1">
    <source>
        <dbReference type="Pfam" id="PF24391"/>
    </source>
</evidence>
<name>A0A1H9XAN8_BUTFI</name>
<dbReference type="GO" id="GO:0016301">
    <property type="term" value="F:kinase activity"/>
    <property type="evidence" value="ECO:0007669"/>
    <property type="project" value="UniProtKB-KW"/>
</dbReference>
<keyword evidence="2" id="KW-0808">Transferase</keyword>
<dbReference type="Pfam" id="PF24391">
    <property type="entry name" value="HD-CE"/>
    <property type="match status" value="1"/>
</dbReference>
<evidence type="ECO:0000313" key="2">
    <source>
        <dbReference type="EMBL" id="SES43184.1"/>
    </source>
</evidence>
<dbReference type="EMBL" id="FOGJ01000052">
    <property type="protein sequence ID" value="SES43184.1"/>
    <property type="molecule type" value="Genomic_DNA"/>
</dbReference>
<dbReference type="RefSeq" id="WP_074759142.1">
    <property type="nucleotide sequence ID" value="NZ_FOGJ01000052.1"/>
</dbReference>
<dbReference type="Gene3D" id="3.30.565.10">
    <property type="entry name" value="Histidine kinase-like ATPase, C-terminal domain"/>
    <property type="match status" value="1"/>
</dbReference>
<dbReference type="SUPFAM" id="SSF55874">
    <property type="entry name" value="ATPase domain of HSP90 chaperone/DNA topoisomerase II/histidine kinase"/>
    <property type="match status" value="1"/>
</dbReference>
<proteinExistence type="predicted"/>
<organism evidence="2 3">
    <name type="scientific">Butyrivibrio fibrisolvens</name>
    <dbReference type="NCBI Taxonomy" id="831"/>
    <lineage>
        <taxon>Bacteria</taxon>
        <taxon>Bacillati</taxon>
        <taxon>Bacillota</taxon>
        <taxon>Clostridia</taxon>
        <taxon>Lachnospirales</taxon>
        <taxon>Lachnospiraceae</taxon>
        <taxon>Butyrivibrio</taxon>
    </lineage>
</organism>
<dbReference type="OrthoDB" id="1837345at2"/>